<evidence type="ECO:0000313" key="3">
    <source>
        <dbReference type="Proteomes" id="UP000299102"/>
    </source>
</evidence>
<gene>
    <name evidence="2" type="ORF">EVAR_473_1</name>
</gene>
<organism evidence="2 3">
    <name type="scientific">Eumeta variegata</name>
    <name type="common">Bagworm moth</name>
    <name type="synonym">Eumeta japonica</name>
    <dbReference type="NCBI Taxonomy" id="151549"/>
    <lineage>
        <taxon>Eukaryota</taxon>
        <taxon>Metazoa</taxon>
        <taxon>Ecdysozoa</taxon>
        <taxon>Arthropoda</taxon>
        <taxon>Hexapoda</taxon>
        <taxon>Insecta</taxon>
        <taxon>Pterygota</taxon>
        <taxon>Neoptera</taxon>
        <taxon>Endopterygota</taxon>
        <taxon>Lepidoptera</taxon>
        <taxon>Glossata</taxon>
        <taxon>Ditrysia</taxon>
        <taxon>Tineoidea</taxon>
        <taxon>Psychidae</taxon>
        <taxon>Oiketicinae</taxon>
        <taxon>Eumeta</taxon>
    </lineage>
</organism>
<protein>
    <submittedName>
        <fullName evidence="2">Uncharacterized protein</fullName>
    </submittedName>
</protein>
<dbReference type="Proteomes" id="UP000299102">
    <property type="component" value="Unassembled WGS sequence"/>
</dbReference>
<comment type="caution">
    <text evidence="2">The sequence shown here is derived from an EMBL/GenBank/DDBJ whole genome shotgun (WGS) entry which is preliminary data.</text>
</comment>
<name>A0A4C1SCN9_EUMVA</name>
<proteinExistence type="predicted"/>
<feature type="compositionally biased region" description="Basic and acidic residues" evidence="1">
    <location>
        <begin position="16"/>
        <end position="27"/>
    </location>
</feature>
<accession>A0A4C1SCN9</accession>
<dbReference type="EMBL" id="BGZK01000002">
    <property type="protein sequence ID" value="GBO99166.1"/>
    <property type="molecule type" value="Genomic_DNA"/>
</dbReference>
<feature type="region of interest" description="Disordered" evidence="1">
    <location>
        <begin position="1"/>
        <end position="41"/>
    </location>
</feature>
<keyword evidence="3" id="KW-1185">Reference proteome</keyword>
<sequence>MKSNKPRQTECTFKNRTRENSTRECARDSPPAMGPQKTFHSPVGGQNKWPCFRFYYQGIGVSGLGVSRVTTPPRHVCYACLWSRYLIDV</sequence>
<evidence type="ECO:0000313" key="2">
    <source>
        <dbReference type="EMBL" id="GBO99166.1"/>
    </source>
</evidence>
<dbReference type="AlphaFoldDB" id="A0A4C1SCN9"/>
<evidence type="ECO:0000256" key="1">
    <source>
        <dbReference type="SAM" id="MobiDB-lite"/>
    </source>
</evidence>
<reference evidence="2 3" key="1">
    <citation type="journal article" date="2019" name="Commun. Biol.">
        <title>The bagworm genome reveals a unique fibroin gene that provides high tensile strength.</title>
        <authorList>
            <person name="Kono N."/>
            <person name="Nakamura H."/>
            <person name="Ohtoshi R."/>
            <person name="Tomita M."/>
            <person name="Numata K."/>
            <person name="Arakawa K."/>
        </authorList>
    </citation>
    <scope>NUCLEOTIDE SEQUENCE [LARGE SCALE GENOMIC DNA]</scope>
</reference>